<name>A0A9W6JZW8_9HYPH</name>
<dbReference type="Proteomes" id="UP001143330">
    <property type="component" value="Unassembled WGS sequence"/>
</dbReference>
<keyword evidence="1" id="KW-0472">Membrane</keyword>
<feature type="transmembrane region" description="Helical" evidence="1">
    <location>
        <begin position="56"/>
        <end position="74"/>
    </location>
</feature>
<accession>A0A9W6JZW8</accession>
<dbReference type="EMBL" id="BSFM01000012">
    <property type="protein sequence ID" value="GLK84398.1"/>
    <property type="molecule type" value="Genomic_DNA"/>
</dbReference>
<feature type="transmembrane region" description="Helical" evidence="1">
    <location>
        <begin position="12"/>
        <end position="36"/>
    </location>
</feature>
<organism evidence="2 3">
    <name type="scientific">Ancylobacter defluvii</name>
    <dbReference type="NCBI Taxonomy" id="1282440"/>
    <lineage>
        <taxon>Bacteria</taxon>
        <taxon>Pseudomonadati</taxon>
        <taxon>Pseudomonadota</taxon>
        <taxon>Alphaproteobacteria</taxon>
        <taxon>Hyphomicrobiales</taxon>
        <taxon>Xanthobacteraceae</taxon>
        <taxon>Ancylobacter</taxon>
    </lineage>
</organism>
<evidence type="ECO:0008006" key="4">
    <source>
        <dbReference type="Google" id="ProtNLM"/>
    </source>
</evidence>
<keyword evidence="1" id="KW-1133">Transmembrane helix</keyword>
<evidence type="ECO:0000313" key="2">
    <source>
        <dbReference type="EMBL" id="GLK84398.1"/>
    </source>
</evidence>
<proteinExistence type="predicted"/>
<reference evidence="2" key="2">
    <citation type="submission" date="2023-01" db="EMBL/GenBank/DDBJ databases">
        <authorList>
            <person name="Sun Q."/>
            <person name="Evtushenko L."/>
        </authorList>
    </citation>
    <scope>NUCLEOTIDE SEQUENCE</scope>
    <source>
        <strain evidence="2">VKM B-2789</strain>
    </source>
</reference>
<evidence type="ECO:0000313" key="3">
    <source>
        <dbReference type="Proteomes" id="UP001143330"/>
    </source>
</evidence>
<feature type="transmembrane region" description="Helical" evidence="1">
    <location>
        <begin position="190"/>
        <end position="209"/>
    </location>
</feature>
<evidence type="ECO:0000256" key="1">
    <source>
        <dbReference type="SAM" id="Phobius"/>
    </source>
</evidence>
<gene>
    <name evidence="2" type="ORF">GCM10017653_24680</name>
</gene>
<dbReference type="RefSeq" id="WP_246545983.1">
    <property type="nucleotide sequence ID" value="NZ_BSFM01000012.1"/>
</dbReference>
<dbReference type="AlphaFoldDB" id="A0A9W6JZW8"/>
<reference evidence="2" key="1">
    <citation type="journal article" date="2014" name="Int. J. Syst. Evol. Microbiol.">
        <title>Complete genome sequence of Corynebacterium casei LMG S-19264T (=DSM 44701T), isolated from a smear-ripened cheese.</title>
        <authorList>
            <consortium name="US DOE Joint Genome Institute (JGI-PGF)"/>
            <person name="Walter F."/>
            <person name="Albersmeier A."/>
            <person name="Kalinowski J."/>
            <person name="Ruckert C."/>
        </authorList>
    </citation>
    <scope>NUCLEOTIDE SEQUENCE</scope>
    <source>
        <strain evidence="2">VKM B-2789</strain>
    </source>
</reference>
<keyword evidence="3" id="KW-1185">Reference proteome</keyword>
<dbReference type="InterPro" id="IPR025333">
    <property type="entry name" value="DUF4239"/>
</dbReference>
<sequence length="256" mass="28518">MITLFVNMFINDYFPLFVAAVGLVPLLTGCLCYWWAMRPKLVATFHPRDLQTSYLGALTLPFALFLAFMVSDIWNRETRYAQTVLQEVQRLDAMLDIAKVCGPTCAPVDDAVGVYARALSKYEWDEGWVYPDTQVSRSFDGVVAAVAAAEADTTVAAHMRSALLNGQIELRRLRTDRYFILHADLAPHRWIVVLLLGVLSQIGLAALHVGKKPQLVLGLATFSVAFSVTLAYTIALAWPTVDESIIPSEELRRILE</sequence>
<comment type="caution">
    <text evidence="2">The sequence shown here is derived from an EMBL/GenBank/DDBJ whole genome shotgun (WGS) entry which is preliminary data.</text>
</comment>
<keyword evidence="1" id="KW-0812">Transmembrane</keyword>
<feature type="transmembrane region" description="Helical" evidence="1">
    <location>
        <begin position="215"/>
        <end position="238"/>
    </location>
</feature>
<dbReference type="Pfam" id="PF14023">
    <property type="entry name" value="Bestrophin-like"/>
    <property type="match status" value="1"/>
</dbReference>
<protein>
    <recommendedName>
        <fullName evidence="4">DUF4239 domain-containing protein</fullName>
    </recommendedName>
</protein>